<keyword evidence="10 11" id="KW-0472">Membrane</keyword>
<dbReference type="NCBIfam" id="TIGR00054">
    <property type="entry name" value="RIP metalloprotease RseP"/>
    <property type="match status" value="1"/>
</dbReference>
<keyword evidence="8 11" id="KW-1133">Transmembrane helix</keyword>
<dbReference type="CDD" id="cd23081">
    <property type="entry name" value="cpPDZ_EcRseP-like"/>
    <property type="match status" value="1"/>
</dbReference>
<feature type="transmembrane region" description="Helical" evidence="11">
    <location>
        <begin position="12"/>
        <end position="31"/>
    </location>
</feature>
<feature type="transmembrane region" description="Helical" evidence="11">
    <location>
        <begin position="116"/>
        <end position="143"/>
    </location>
</feature>
<accession>A0A850LIS8</accession>
<evidence type="ECO:0000256" key="2">
    <source>
        <dbReference type="ARBA" id="ARBA00004141"/>
    </source>
</evidence>
<reference evidence="13 14" key="1">
    <citation type="journal article" date="2020" name="Proc. Natl. Acad. Sci. U.S.A.">
        <title>Ecological drivers of bacterial community assembly in synthetic phycospheres.</title>
        <authorList>
            <person name="Fu H."/>
            <person name="Uchimiya M."/>
            <person name="Gore J."/>
            <person name="Moran M.A."/>
        </authorList>
    </citation>
    <scope>NUCLEOTIDE SEQUENCE [LARGE SCALE GENOMIC DNA]</scope>
    <source>
        <strain evidence="13">HF-Din03</strain>
    </source>
</reference>
<keyword evidence="9 11" id="KW-0482">Metalloprotease</keyword>
<evidence type="ECO:0000256" key="10">
    <source>
        <dbReference type="ARBA" id="ARBA00023136"/>
    </source>
</evidence>
<comment type="cofactor">
    <cofactor evidence="1 11">
        <name>Zn(2+)</name>
        <dbReference type="ChEBI" id="CHEBI:29105"/>
    </cofactor>
</comment>
<dbReference type="GO" id="GO:0006508">
    <property type="term" value="P:proteolysis"/>
    <property type="evidence" value="ECO:0007669"/>
    <property type="project" value="UniProtKB-KW"/>
</dbReference>
<dbReference type="SUPFAM" id="SSF50156">
    <property type="entry name" value="PDZ domain-like"/>
    <property type="match status" value="2"/>
</dbReference>
<evidence type="ECO:0000256" key="11">
    <source>
        <dbReference type="RuleBase" id="RU362031"/>
    </source>
</evidence>
<keyword evidence="11" id="KW-0479">Metal-binding</keyword>
<comment type="caution">
    <text evidence="13">The sequence shown here is derived from an EMBL/GenBank/DDBJ whole genome shotgun (WGS) entry which is preliminary data.</text>
</comment>
<comment type="subcellular location">
    <subcellularLocation>
        <location evidence="2">Membrane</location>
        <topology evidence="2">Multi-pass membrane protein</topology>
    </subcellularLocation>
</comment>
<keyword evidence="7 11" id="KW-0862">Zinc</keyword>
<dbReference type="Gene3D" id="2.30.42.10">
    <property type="match status" value="1"/>
</dbReference>
<dbReference type="Pfam" id="PF02163">
    <property type="entry name" value="Peptidase_M50"/>
    <property type="match status" value="1"/>
</dbReference>
<dbReference type="InterPro" id="IPR004387">
    <property type="entry name" value="Pept_M50_Zn"/>
</dbReference>
<evidence type="ECO:0000313" key="13">
    <source>
        <dbReference type="EMBL" id="NVK97679.1"/>
    </source>
</evidence>
<dbReference type="Pfam" id="PF17820">
    <property type="entry name" value="PDZ_6"/>
    <property type="match status" value="1"/>
</dbReference>
<dbReference type="InterPro" id="IPR041489">
    <property type="entry name" value="PDZ_6"/>
</dbReference>
<evidence type="ECO:0000256" key="5">
    <source>
        <dbReference type="ARBA" id="ARBA00022692"/>
    </source>
</evidence>
<keyword evidence="4 13" id="KW-0645">Protease</keyword>
<gene>
    <name evidence="13" type="primary">rseP</name>
    <name evidence="13" type="ORF">HW564_12175</name>
</gene>
<dbReference type="PANTHER" id="PTHR42837:SF2">
    <property type="entry name" value="MEMBRANE METALLOPROTEASE ARASP2, CHLOROPLASTIC-RELATED"/>
    <property type="match status" value="1"/>
</dbReference>
<dbReference type="EMBL" id="JABXIY010000031">
    <property type="protein sequence ID" value="NVK97679.1"/>
    <property type="molecule type" value="Genomic_DNA"/>
</dbReference>
<dbReference type="GO" id="GO:0046872">
    <property type="term" value="F:metal ion binding"/>
    <property type="evidence" value="ECO:0007669"/>
    <property type="project" value="UniProtKB-KW"/>
</dbReference>
<keyword evidence="5 11" id="KW-0812">Transmembrane</keyword>
<dbReference type="GO" id="GO:0004222">
    <property type="term" value="F:metalloendopeptidase activity"/>
    <property type="evidence" value="ECO:0007669"/>
    <property type="project" value="InterPro"/>
</dbReference>
<feature type="transmembrane region" description="Helical" evidence="11">
    <location>
        <begin position="429"/>
        <end position="450"/>
    </location>
</feature>
<evidence type="ECO:0000256" key="7">
    <source>
        <dbReference type="ARBA" id="ARBA00022833"/>
    </source>
</evidence>
<dbReference type="AlphaFoldDB" id="A0A850LIS8"/>
<dbReference type="CDD" id="cd06163">
    <property type="entry name" value="S2P-M50_PDZ_RseP-like"/>
    <property type="match status" value="1"/>
</dbReference>
<dbReference type="InterPro" id="IPR001478">
    <property type="entry name" value="PDZ"/>
</dbReference>
<protein>
    <recommendedName>
        <fullName evidence="11">Zinc metalloprotease</fullName>
        <ecNumber evidence="11">3.4.24.-</ecNumber>
    </recommendedName>
</protein>
<dbReference type="Proteomes" id="UP000565723">
    <property type="component" value="Unassembled WGS sequence"/>
</dbReference>
<evidence type="ECO:0000256" key="1">
    <source>
        <dbReference type="ARBA" id="ARBA00001947"/>
    </source>
</evidence>
<dbReference type="RefSeq" id="WP_011047403.1">
    <property type="nucleotide sequence ID" value="NZ_CP076685.1"/>
</dbReference>
<evidence type="ECO:0000256" key="3">
    <source>
        <dbReference type="ARBA" id="ARBA00007931"/>
    </source>
</evidence>
<evidence type="ECO:0000313" key="14">
    <source>
        <dbReference type="Proteomes" id="UP000565723"/>
    </source>
</evidence>
<evidence type="ECO:0000256" key="9">
    <source>
        <dbReference type="ARBA" id="ARBA00023049"/>
    </source>
</evidence>
<feature type="domain" description="PDZ" evidence="12">
    <location>
        <begin position="216"/>
        <end position="286"/>
    </location>
</feature>
<organism evidence="13 14">
    <name type="scientific">Ruegeria pomeroyi</name>
    <dbReference type="NCBI Taxonomy" id="89184"/>
    <lineage>
        <taxon>Bacteria</taxon>
        <taxon>Pseudomonadati</taxon>
        <taxon>Pseudomonadota</taxon>
        <taxon>Alphaproteobacteria</taxon>
        <taxon>Rhodobacterales</taxon>
        <taxon>Roseobacteraceae</taxon>
        <taxon>Ruegeria</taxon>
    </lineage>
</organism>
<evidence type="ECO:0000256" key="8">
    <source>
        <dbReference type="ARBA" id="ARBA00022989"/>
    </source>
</evidence>
<keyword evidence="6 11" id="KW-0378">Hydrolase</keyword>
<evidence type="ECO:0000256" key="4">
    <source>
        <dbReference type="ARBA" id="ARBA00022670"/>
    </source>
</evidence>
<sequence>MDVIGLIPQFGNLLYTIAAFVVALSVIVAVHEYGHYIVGRWSGIHAEVFSIGFGPVLWSRVDRRGTRWQIALLPFGGYVKFLGDANAASGKDGDSMAEIYRRNPDDLRRTMHGAPLWARAATVAAGPLFNFVMSILVFAAIFMTRGAPIEPLTVAEIHHLPGIETGLRPGDTILSVGGVPLPGSEFASDAEEGAAWRSFESALPLAPQLDYSVMRDGSEVTVSGPQLYPALVGAVVPRSAAQDAGLQPGDVIRAIDGEEIAAFRQLKDMVEGSDGKPLVLDVWREGEMLQLLLVPRRTDSPKPEGGYETNWRIGVASGQAFEPATETPGPLAALATGVSRTGDIVSSSLSGLWHMIAGQISTCNISGPVGIAQASGAVASQGAQSFIAFIAVLSTAVGLLNLFPIPALDGGHLVFYAYEAVAGKPPSDNVLRVLMALGITLILSLMLFSLSNDLFC</sequence>
<comment type="similarity">
    <text evidence="3 11">Belongs to the peptidase M50B family.</text>
</comment>
<dbReference type="SMART" id="SM00228">
    <property type="entry name" value="PDZ"/>
    <property type="match status" value="1"/>
</dbReference>
<evidence type="ECO:0000259" key="12">
    <source>
        <dbReference type="SMART" id="SM00228"/>
    </source>
</evidence>
<feature type="transmembrane region" description="Helical" evidence="11">
    <location>
        <begin position="386"/>
        <end position="408"/>
    </location>
</feature>
<dbReference type="InterPro" id="IPR036034">
    <property type="entry name" value="PDZ_sf"/>
</dbReference>
<dbReference type="GO" id="GO:0016020">
    <property type="term" value="C:membrane"/>
    <property type="evidence" value="ECO:0007669"/>
    <property type="project" value="UniProtKB-SubCell"/>
</dbReference>
<dbReference type="OMA" id="EYGHFWA"/>
<name>A0A850LIS8_9RHOB</name>
<dbReference type="EC" id="3.4.24.-" evidence="11"/>
<proteinExistence type="inferred from homology"/>
<dbReference type="PANTHER" id="PTHR42837">
    <property type="entry name" value="REGULATOR OF SIGMA-E PROTEASE RSEP"/>
    <property type="match status" value="1"/>
</dbReference>
<dbReference type="InterPro" id="IPR008915">
    <property type="entry name" value="Peptidase_M50"/>
</dbReference>
<evidence type="ECO:0000256" key="6">
    <source>
        <dbReference type="ARBA" id="ARBA00022801"/>
    </source>
</evidence>